<organism evidence="3 4">
    <name type="scientific">Nesterenkonia sphaerica</name>
    <dbReference type="NCBI Taxonomy" id="1804988"/>
    <lineage>
        <taxon>Bacteria</taxon>
        <taxon>Bacillati</taxon>
        <taxon>Actinomycetota</taxon>
        <taxon>Actinomycetes</taxon>
        <taxon>Micrococcales</taxon>
        <taxon>Micrococcaceae</taxon>
        <taxon>Nesterenkonia</taxon>
    </lineage>
</organism>
<evidence type="ECO:0000256" key="2">
    <source>
        <dbReference type="SAM" id="Phobius"/>
    </source>
</evidence>
<keyword evidence="2" id="KW-0472">Membrane</keyword>
<feature type="transmembrane region" description="Helical" evidence="2">
    <location>
        <begin position="62"/>
        <end position="82"/>
    </location>
</feature>
<reference evidence="3 4" key="1">
    <citation type="submission" date="2019-05" db="EMBL/GenBank/DDBJ databases">
        <title>Nesterenkonia sp. GY239, isolated from the Southern Atlantic Ocean.</title>
        <authorList>
            <person name="Zhang G."/>
        </authorList>
    </citation>
    <scope>NUCLEOTIDE SEQUENCE [LARGE SCALE GENOMIC DNA]</scope>
    <source>
        <strain evidence="3 4">GY239</strain>
    </source>
</reference>
<dbReference type="EMBL" id="VAWA01000004">
    <property type="protein sequence ID" value="TLP77393.1"/>
    <property type="molecule type" value="Genomic_DNA"/>
</dbReference>
<keyword evidence="4" id="KW-1185">Reference proteome</keyword>
<proteinExistence type="predicted"/>
<evidence type="ECO:0000313" key="3">
    <source>
        <dbReference type="EMBL" id="TLP77393.1"/>
    </source>
</evidence>
<protein>
    <recommendedName>
        <fullName evidence="5">DUF308 domain-containing protein</fullName>
    </recommendedName>
</protein>
<keyword evidence="2" id="KW-0812">Transmembrane</keyword>
<sequence length="122" mass="13019">MSNSREDGHHYRRRTARPQPGRPVPKNLGQRGPRDFTPAAEEEEDFRPPNPKSPVAGAKPGVVVGALLVLGGIVCLIVFPFLPVGFPGWTTAALIAAILLGLVVLFMQMPAKRAGSDDGARV</sequence>
<dbReference type="OrthoDB" id="4965349at2"/>
<comment type="caution">
    <text evidence="3">The sequence shown here is derived from an EMBL/GenBank/DDBJ whole genome shotgun (WGS) entry which is preliminary data.</text>
</comment>
<dbReference type="Proteomes" id="UP000306544">
    <property type="component" value="Unassembled WGS sequence"/>
</dbReference>
<feature type="region of interest" description="Disordered" evidence="1">
    <location>
        <begin position="1"/>
        <end position="57"/>
    </location>
</feature>
<dbReference type="AlphaFoldDB" id="A0A5R9AFK8"/>
<dbReference type="RefSeq" id="WP_138169623.1">
    <property type="nucleotide sequence ID" value="NZ_VAWA01000004.1"/>
</dbReference>
<evidence type="ECO:0000256" key="1">
    <source>
        <dbReference type="SAM" id="MobiDB-lite"/>
    </source>
</evidence>
<evidence type="ECO:0000313" key="4">
    <source>
        <dbReference type="Proteomes" id="UP000306544"/>
    </source>
</evidence>
<accession>A0A5R9AFK8</accession>
<name>A0A5R9AFK8_9MICC</name>
<evidence type="ECO:0008006" key="5">
    <source>
        <dbReference type="Google" id="ProtNLM"/>
    </source>
</evidence>
<keyword evidence="2" id="KW-1133">Transmembrane helix</keyword>
<gene>
    <name evidence="3" type="ORF">FEF27_04265</name>
</gene>
<feature type="transmembrane region" description="Helical" evidence="2">
    <location>
        <begin position="88"/>
        <end position="107"/>
    </location>
</feature>